<dbReference type="KEGG" id="gsn:YC6258_01838"/>
<dbReference type="STRING" id="1445510.YC6258_01838"/>
<name>A0A0C5VGZ3_9GAMM</name>
<sequence>MGKPSDISGFQKINTELLIKHLANHNVNDPTLSKNGRYFITLTTNTPAGHNKCD</sequence>
<dbReference type="EMBL" id="CP007142">
    <property type="protein sequence ID" value="AJQ93882.1"/>
    <property type="molecule type" value="Genomic_DNA"/>
</dbReference>
<keyword evidence="2" id="KW-1185">Reference proteome</keyword>
<protein>
    <submittedName>
        <fullName evidence="1">Uncharacterized protein</fullName>
    </submittedName>
</protein>
<proteinExistence type="predicted"/>
<dbReference type="Proteomes" id="UP000032266">
    <property type="component" value="Chromosome"/>
</dbReference>
<dbReference type="AlphaFoldDB" id="A0A0C5VGZ3"/>
<accession>A0A0C5VGZ3</accession>
<gene>
    <name evidence="1" type="ORF">YC6258_01838</name>
</gene>
<evidence type="ECO:0000313" key="1">
    <source>
        <dbReference type="EMBL" id="AJQ93882.1"/>
    </source>
</evidence>
<dbReference type="HOGENOM" id="CLU_3043946_0_0_6"/>
<evidence type="ECO:0000313" key="2">
    <source>
        <dbReference type="Proteomes" id="UP000032266"/>
    </source>
</evidence>
<organism evidence="1 2">
    <name type="scientific">Gynuella sunshinyii YC6258</name>
    <dbReference type="NCBI Taxonomy" id="1445510"/>
    <lineage>
        <taxon>Bacteria</taxon>
        <taxon>Pseudomonadati</taxon>
        <taxon>Pseudomonadota</taxon>
        <taxon>Gammaproteobacteria</taxon>
        <taxon>Oceanospirillales</taxon>
        <taxon>Saccharospirillaceae</taxon>
        <taxon>Gynuella</taxon>
    </lineage>
</organism>
<reference evidence="1 2" key="1">
    <citation type="submission" date="2014-01" db="EMBL/GenBank/DDBJ databases">
        <title>Full genme sequencing of cellulolytic bacterium Gynuella sunshinyii YC6258T gen. nov., sp. nov.</title>
        <authorList>
            <person name="Khan H."/>
            <person name="Chung E.J."/>
            <person name="Chung Y.R."/>
        </authorList>
    </citation>
    <scope>NUCLEOTIDE SEQUENCE [LARGE SCALE GENOMIC DNA]</scope>
    <source>
        <strain evidence="1 2">YC6258</strain>
    </source>
</reference>